<proteinExistence type="predicted"/>
<protein>
    <submittedName>
        <fullName evidence="3">Uncharacterized protein</fullName>
    </submittedName>
</protein>
<evidence type="ECO:0000256" key="1">
    <source>
        <dbReference type="SAM" id="MobiDB-lite"/>
    </source>
</evidence>
<evidence type="ECO:0000256" key="2">
    <source>
        <dbReference type="SAM" id="Phobius"/>
    </source>
</evidence>
<feature type="region of interest" description="Disordered" evidence="1">
    <location>
        <begin position="125"/>
        <end position="171"/>
    </location>
</feature>
<accession>A0A1L7CZU0</accession>
<feature type="transmembrane region" description="Helical" evidence="2">
    <location>
        <begin position="36"/>
        <end position="57"/>
    </location>
</feature>
<feature type="compositionally biased region" description="Low complexity" evidence="1">
    <location>
        <begin position="125"/>
        <end position="140"/>
    </location>
</feature>
<organism evidence="3 4">
    <name type="scientific">Corynebacterium sphenisci DSM 44792</name>
    <dbReference type="NCBI Taxonomy" id="1437874"/>
    <lineage>
        <taxon>Bacteria</taxon>
        <taxon>Bacillati</taxon>
        <taxon>Actinomycetota</taxon>
        <taxon>Actinomycetes</taxon>
        <taxon>Mycobacteriales</taxon>
        <taxon>Corynebacteriaceae</taxon>
        <taxon>Corynebacterium</taxon>
    </lineage>
</organism>
<name>A0A1L7CZU0_9CORY</name>
<dbReference type="Proteomes" id="UP000185469">
    <property type="component" value="Chromosome"/>
</dbReference>
<dbReference type="KEGG" id="csph:CSPHI_10600"/>
<keyword evidence="2" id="KW-1133">Transmembrane helix</keyword>
<keyword evidence="2" id="KW-0472">Membrane</keyword>
<dbReference type="OrthoDB" id="9875657at2"/>
<evidence type="ECO:0000313" key="3">
    <source>
        <dbReference type="EMBL" id="APT91368.1"/>
    </source>
</evidence>
<keyword evidence="2" id="KW-0812">Transmembrane</keyword>
<evidence type="ECO:0000313" key="4">
    <source>
        <dbReference type="Proteomes" id="UP000185469"/>
    </source>
</evidence>
<feature type="transmembrane region" description="Helical" evidence="2">
    <location>
        <begin position="63"/>
        <end position="82"/>
    </location>
</feature>
<feature type="transmembrane region" description="Helical" evidence="2">
    <location>
        <begin position="89"/>
        <end position="108"/>
    </location>
</feature>
<keyword evidence="4" id="KW-1185">Reference proteome</keyword>
<dbReference type="AlphaFoldDB" id="A0A1L7CZU0"/>
<dbReference type="RefSeq" id="WP_075693053.1">
    <property type="nucleotide sequence ID" value="NZ_CP009248.1"/>
</dbReference>
<feature type="compositionally biased region" description="Low complexity" evidence="1">
    <location>
        <begin position="149"/>
        <end position="165"/>
    </location>
</feature>
<sequence length="299" mass="29838">MQAFDGAAMRGYLPTRVARDDRGGFTAPGYRARAPWVITGAFALSTMAAVPVLHAAAGFAAGIGSWAVLAAIALLGGVVALIAGRARRIGTAVLALIAWFILVLALPAGSDAAAVPDDAADAAIPAGAPARPGPDAAKAAGGEDGAGGADRPSPAPAGEGAAAEATRGEREDRGGAAALTARLLPGAPILVLPLLSLLAGVPFRRADFDAEVVLGLEQIADARAAGGELVRVVGDMGRQGGGKLLSLAGVADGRVTDLVVRSLPEEVGVGWCIVVDGTRRFMTGLPPRMLDRAESLPGA</sequence>
<gene>
    <name evidence="3" type="ORF">CSPHI_10600</name>
</gene>
<dbReference type="STRING" id="1437874.CSPHI_10600"/>
<dbReference type="EMBL" id="CP009248">
    <property type="protein sequence ID" value="APT91368.1"/>
    <property type="molecule type" value="Genomic_DNA"/>
</dbReference>
<reference evidence="3 4" key="1">
    <citation type="submission" date="2014-08" db="EMBL/GenBank/DDBJ databases">
        <title>Complete genome sequence of Corynebacterium sphenisci CECT 5990(T) (=DSM 44792(T)), isolated from healthy wild penguins.</title>
        <authorList>
            <person name="Ruckert C."/>
            <person name="Albersmeier A."/>
            <person name="Winkler A."/>
            <person name="Kalinowski J."/>
        </authorList>
    </citation>
    <scope>NUCLEOTIDE SEQUENCE [LARGE SCALE GENOMIC DNA]</scope>
    <source>
        <strain evidence="3 4">DSM 44792</strain>
    </source>
</reference>